<sequence length="95" mass="10606">MRCVRSQLPTFGWYVMRGSFESSNELSEGQSTMPRVIFCKLAIPLTTDNYKTIISVLTMRGQPAETLLASIQQGVISLPDEISLLEKTEGVTTHR</sequence>
<evidence type="ECO:0000313" key="2">
    <source>
        <dbReference type="WBParaSite" id="PgR017X_g084_t11"/>
    </source>
</evidence>
<protein>
    <submittedName>
        <fullName evidence="2">Uncharacterized protein</fullName>
    </submittedName>
</protein>
<reference evidence="2" key="1">
    <citation type="submission" date="2022-11" db="UniProtKB">
        <authorList>
            <consortium name="WormBaseParasite"/>
        </authorList>
    </citation>
    <scope>IDENTIFICATION</scope>
</reference>
<dbReference type="AlphaFoldDB" id="A0A915AVW1"/>
<dbReference type="WBParaSite" id="PgR017X_g084_t11">
    <property type="protein sequence ID" value="PgR017X_g084_t11"/>
    <property type="gene ID" value="PgR017X_g084"/>
</dbReference>
<dbReference type="Proteomes" id="UP000887569">
    <property type="component" value="Unplaced"/>
</dbReference>
<proteinExistence type="predicted"/>
<keyword evidence="1" id="KW-1185">Reference proteome</keyword>
<organism evidence="1 2">
    <name type="scientific">Parascaris univalens</name>
    <name type="common">Nematode worm</name>
    <dbReference type="NCBI Taxonomy" id="6257"/>
    <lineage>
        <taxon>Eukaryota</taxon>
        <taxon>Metazoa</taxon>
        <taxon>Ecdysozoa</taxon>
        <taxon>Nematoda</taxon>
        <taxon>Chromadorea</taxon>
        <taxon>Rhabditida</taxon>
        <taxon>Spirurina</taxon>
        <taxon>Ascaridomorpha</taxon>
        <taxon>Ascaridoidea</taxon>
        <taxon>Ascarididae</taxon>
        <taxon>Parascaris</taxon>
    </lineage>
</organism>
<name>A0A915AVW1_PARUN</name>
<accession>A0A915AVW1</accession>
<evidence type="ECO:0000313" key="1">
    <source>
        <dbReference type="Proteomes" id="UP000887569"/>
    </source>
</evidence>